<dbReference type="EMBL" id="CP031093">
    <property type="protein sequence ID" value="QCF26663.1"/>
    <property type="molecule type" value="Genomic_DNA"/>
</dbReference>
<dbReference type="PANTHER" id="PTHR21530">
    <property type="entry name" value="PHEROMONE SHUTDOWN PROTEIN"/>
    <property type="match status" value="1"/>
</dbReference>
<dbReference type="CDD" id="cd14726">
    <property type="entry name" value="TraB_PrgY-like"/>
    <property type="match status" value="1"/>
</dbReference>
<organism evidence="3 4">
    <name type="scientific">Hydrocarboniclastica marina</name>
    <dbReference type="NCBI Taxonomy" id="2259620"/>
    <lineage>
        <taxon>Bacteria</taxon>
        <taxon>Pseudomonadati</taxon>
        <taxon>Pseudomonadota</taxon>
        <taxon>Gammaproteobacteria</taxon>
        <taxon>Alteromonadales</taxon>
        <taxon>Alteromonadaceae</taxon>
        <taxon>Hydrocarboniclastica</taxon>
    </lineage>
</organism>
<proteinExistence type="predicted"/>
<feature type="transmembrane region" description="Helical" evidence="2">
    <location>
        <begin position="384"/>
        <end position="403"/>
    </location>
</feature>
<dbReference type="KEGG" id="hmi:soil367_12375"/>
<evidence type="ECO:0000256" key="1">
    <source>
        <dbReference type="SAM" id="MobiDB-lite"/>
    </source>
</evidence>
<evidence type="ECO:0000256" key="2">
    <source>
        <dbReference type="SAM" id="Phobius"/>
    </source>
</evidence>
<sequence>MTVADNDPTSSNDTGAPPGEQPKATLQVGGTSVTLLGTAHVSRLSAEAVKTEIITGLYDAVAIELCPTRHRNLERPDDMGKLDMIQVLREGKAPMVAASLALAAYQQRLADQFGIEPGADMRAAMDEAKLAGLPVLLVDRDLGTTLKRCYRSMPFWQRMPMVLGLISSVMSKQEISEEQIEKLKEGDVLETTFNEFAENDKALYGPLIDERDRYMAAKIRQDARLGYKHILAVVGAGHMKGIKRYLEEEEPATPETVIEELESVPPGAKWPKLIPWFVAALVIAGFVLGFLRNPDLGWQLIIDWTLINGGLAGIGAIIALAHPVTIITSALAAPLTSLNPTIGVGFVAAAVEALIRKPSVGDFSRLRQDTSRLKGWWQNRVSRVLLVFVLTTLGSASATYIAGFKMVGRLTGG</sequence>
<accession>A0A4P7XIU4</accession>
<dbReference type="InterPro" id="IPR002816">
    <property type="entry name" value="TraB/PrgY/GumN_fam"/>
</dbReference>
<keyword evidence="2" id="KW-0472">Membrane</keyword>
<reference evidence="3 4" key="1">
    <citation type="submission" date="2018-07" db="EMBL/GenBank/DDBJ databases">
        <title>Marsedoiliclastica nanhaica gen. nov. sp. nov., a novel marine hydrocarbonoclastic bacterium isolated from an in-situ enriched hydrocarbon-degrading consortium in deep-sea sediment.</title>
        <authorList>
            <person name="Dong C."/>
            <person name="Ma T."/>
            <person name="Liu R."/>
            <person name="Shao Z."/>
        </authorList>
    </citation>
    <scope>NUCLEOTIDE SEQUENCE [LARGE SCALE GENOMIC DNA]</scope>
    <source>
        <strain evidence="4">soil36-7</strain>
    </source>
</reference>
<feature type="transmembrane region" description="Helical" evidence="2">
    <location>
        <begin position="338"/>
        <end position="355"/>
    </location>
</feature>
<dbReference type="Proteomes" id="UP000298049">
    <property type="component" value="Chromosome"/>
</dbReference>
<feature type="region of interest" description="Disordered" evidence="1">
    <location>
        <begin position="1"/>
        <end position="23"/>
    </location>
</feature>
<keyword evidence="2" id="KW-1133">Transmembrane helix</keyword>
<dbReference type="NCBIfam" id="TIGR00261">
    <property type="entry name" value="traB"/>
    <property type="match status" value="1"/>
</dbReference>
<keyword evidence="4" id="KW-1185">Reference proteome</keyword>
<evidence type="ECO:0000313" key="4">
    <source>
        <dbReference type="Proteomes" id="UP000298049"/>
    </source>
</evidence>
<dbReference type="RefSeq" id="WP_136549369.1">
    <property type="nucleotide sequence ID" value="NZ_CP031093.1"/>
</dbReference>
<dbReference type="AlphaFoldDB" id="A0A4P7XIU4"/>
<dbReference type="InterPro" id="IPR005230">
    <property type="entry name" value="TraB_bac"/>
</dbReference>
<dbReference type="OrthoDB" id="9809330at2"/>
<name>A0A4P7XIU4_9ALTE</name>
<dbReference type="PANTHER" id="PTHR21530:SF7">
    <property type="entry name" value="TRAB DOMAIN-CONTAINING PROTEIN"/>
    <property type="match status" value="1"/>
</dbReference>
<dbReference type="InterPro" id="IPR046345">
    <property type="entry name" value="TraB_PrgY-like"/>
</dbReference>
<feature type="transmembrane region" description="Helical" evidence="2">
    <location>
        <begin position="273"/>
        <end position="291"/>
    </location>
</feature>
<dbReference type="Pfam" id="PF01963">
    <property type="entry name" value="TraB_PrgY_gumN"/>
    <property type="match status" value="1"/>
</dbReference>
<evidence type="ECO:0000313" key="3">
    <source>
        <dbReference type="EMBL" id="QCF26663.1"/>
    </source>
</evidence>
<protein>
    <submittedName>
        <fullName evidence="3">TraB family protein</fullName>
    </submittedName>
</protein>
<keyword evidence="2" id="KW-0812">Transmembrane</keyword>
<feature type="transmembrane region" description="Helical" evidence="2">
    <location>
        <begin position="311"/>
        <end position="332"/>
    </location>
</feature>
<gene>
    <name evidence="3" type="ORF">soil367_12375</name>
</gene>